<dbReference type="Proteomes" id="UP000660861">
    <property type="component" value="Unassembled WGS sequence"/>
</dbReference>
<gene>
    <name evidence="4" type="ORF">H8709_08400</name>
</gene>
<comment type="caution">
    <text evidence="4">The sequence shown here is derived from an EMBL/GenBank/DDBJ whole genome shotgun (WGS) entry which is preliminary data.</text>
</comment>
<dbReference type="InterPro" id="IPR055170">
    <property type="entry name" value="GFO_IDH_MocA-like_dom"/>
</dbReference>
<keyword evidence="1" id="KW-0560">Oxidoreductase</keyword>
<dbReference type="Gene3D" id="3.30.360.10">
    <property type="entry name" value="Dihydrodipicolinate Reductase, domain 2"/>
    <property type="match status" value="1"/>
</dbReference>
<dbReference type="GO" id="GO:0016491">
    <property type="term" value="F:oxidoreductase activity"/>
    <property type="evidence" value="ECO:0007669"/>
    <property type="project" value="UniProtKB-KW"/>
</dbReference>
<name>A0A926EEZ1_9FIRM</name>
<dbReference type="SUPFAM" id="SSF51735">
    <property type="entry name" value="NAD(P)-binding Rossmann-fold domains"/>
    <property type="match status" value="1"/>
</dbReference>
<dbReference type="SUPFAM" id="SSF55347">
    <property type="entry name" value="Glyceraldehyde-3-phosphate dehydrogenase-like, C-terminal domain"/>
    <property type="match status" value="1"/>
</dbReference>
<protein>
    <submittedName>
        <fullName evidence="4">Gfo/Idh/MocA family oxidoreductase</fullName>
    </submittedName>
</protein>
<evidence type="ECO:0000313" key="5">
    <source>
        <dbReference type="Proteomes" id="UP000660861"/>
    </source>
</evidence>
<feature type="domain" description="Gfo/Idh/MocA-like oxidoreductase N-terminal" evidence="2">
    <location>
        <begin position="6"/>
        <end position="129"/>
    </location>
</feature>
<keyword evidence="5" id="KW-1185">Reference proteome</keyword>
<dbReference type="EMBL" id="JACRTC010000005">
    <property type="protein sequence ID" value="MBC8570846.1"/>
    <property type="molecule type" value="Genomic_DNA"/>
</dbReference>
<dbReference type="Pfam" id="PF01408">
    <property type="entry name" value="GFO_IDH_MocA"/>
    <property type="match status" value="1"/>
</dbReference>
<dbReference type="Pfam" id="PF22725">
    <property type="entry name" value="GFO_IDH_MocA_C3"/>
    <property type="match status" value="1"/>
</dbReference>
<organism evidence="4 5">
    <name type="scientific">Zongyangia hominis</name>
    <dbReference type="NCBI Taxonomy" id="2763677"/>
    <lineage>
        <taxon>Bacteria</taxon>
        <taxon>Bacillati</taxon>
        <taxon>Bacillota</taxon>
        <taxon>Clostridia</taxon>
        <taxon>Eubacteriales</taxon>
        <taxon>Oscillospiraceae</taxon>
        <taxon>Zongyangia</taxon>
    </lineage>
</organism>
<dbReference type="RefSeq" id="WP_262397939.1">
    <property type="nucleotide sequence ID" value="NZ_JACRTC010000005.1"/>
</dbReference>
<proteinExistence type="predicted"/>
<evidence type="ECO:0000313" key="4">
    <source>
        <dbReference type="EMBL" id="MBC8570846.1"/>
    </source>
</evidence>
<accession>A0A926EEZ1</accession>
<dbReference type="InterPro" id="IPR036291">
    <property type="entry name" value="NAD(P)-bd_dom_sf"/>
</dbReference>
<dbReference type="InterPro" id="IPR050463">
    <property type="entry name" value="Gfo/Idh/MocA_oxidrdct_glycsds"/>
</dbReference>
<evidence type="ECO:0000256" key="1">
    <source>
        <dbReference type="ARBA" id="ARBA00023002"/>
    </source>
</evidence>
<dbReference type="PANTHER" id="PTHR43818:SF11">
    <property type="entry name" value="BCDNA.GH03377"/>
    <property type="match status" value="1"/>
</dbReference>
<dbReference type="InterPro" id="IPR000683">
    <property type="entry name" value="Gfo/Idh/MocA-like_OxRdtase_N"/>
</dbReference>
<dbReference type="Gene3D" id="3.40.50.720">
    <property type="entry name" value="NAD(P)-binding Rossmann-like Domain"/>
    <property type="match status" value="1"/>
</dbReference>
<evidence type="ECO:0000259" key="2">
    <source>
        <dbReference type="Pfam" id="PF01408"/>
    </source>
</evidence>
<evidence type="ECO:0000259" key="3">
    <source>
        <dbReference type="Pfam" id="PF22725"/>
    </source>
</evidence>
<dbReference type="PANTHER" id="PTHR43818">
    <property type="entry name" value="BCDNA.GH03377"/>
    <property type="match status" value="1"/>
</dbReference>
<feature type="domain" description="GFO/IDH/MocA-like oxidoreductase" evidence="3">
    <location>
        <begin position="141"/>
        <end position="273"/>
    </location>
</feature>
<sequence length="378" mass="41947">MKEYGVGVIGYGFMGKTHSYGYQTLPFYYPDMPFKVKLVGICNTTLSKAEKAKELLGFSYATSNADDIFNDPNIQIVNICTPNAYHKDMVIKAIKAGKHVYCDKPFVMNYAEAEEVIALAKQYHVTAQIALQNRFYPMIMNAKRLIDEGKLGRITSFRGIFLHASNIDPNKKIGWRHKNSLGGGGVLFDLGSHILDLGYYLMGDYEKILCQTDKLYDKRPDAEGNMVPVDNDDLALMMCQMKNGAYGTIEASKVGTGFDDSLRFEIHGVKGAITFDIADPNHLYFFDNTIPDGPLGGERGFKCISCTQRYAPPAAAFPGAMCSVGWIRAHVHCLATFLYHVHEGTPATPSLEEGAYIQKVMERAYESDAQGGTWVSID</sequence>
<dbReference type="AlphaFoldDB" id="A0A926EEZ1"/>
<reference evidence="4" key="1">
    <citation type="submission" date="2020-08" db="EMBL/GenBank/DDBJ databases">
        <title>Genome public.</title>
        <authorList>
            <person name="Liu C."/>
            <person name="Sun Q."/>
        </authorList>
    </citation>
    <scope>NUCLEOTIDE SEQUENCE</scope>
    <source>
        <strain evidence="4">NSJ-54</strain>
    </source>
</reference>
<dbReference type="GO" id="GO:0000166">
    <property type="term" value="F:nucleotide binding"/>
    <property type="evidence" value="ECO:0007669"/>
    <property type="project" value="InterPro"/>
</dbReference>